<evidence type="ECO:0000313" key="4">
    <source>
        <dbReference type="Proteomes" id="UP000000759"/>
    </source>
</evidence>
<dbReference type="HOGENOM" id="CLU_272431_0_0_1"/>
<dbReference type="Gene3D" id="2.30.42.10">
    <property type="match status" value="1"/>
</dbReference>
<dbReference type="PaxDb" id="2850-Phatr47761"/>
<gene>
    <name evidence="3" type="ORF">PHATRDRAFT_47761</name>
</gene>
<feature type="compositionally biased region" description="Polar residues" evidence="2">
    <location>
        <begin position="248"/>
        <end position="267"/>
    </location>
</feature>
<accession>B7G4T5</accession>
<dbReference type="AlphaFoldDB" id="B7G4T5"/>
<feature type="compositionally biased region" description="Polar residues" evidence="2">
    <location>
        <begin position="1"/>
        <end position="31"/>
    </location>
</feature>
<dbReference type="OMA" id="GNDEWIV"/>
<feature type="compositionally biased region" description="Low complexity" evidence="2">
    <location>
        <begin position="236"/>
        <end position="247"/>
    </location>
</feature>
<feature type="region of interest" description="Disordered" evidence="2">
    <location>
        <begin position="1"/>
        <end position="99"/>
    </location>
</feature>
<evidence type="ECO:0000256" key="1">
    <source>
        <dbReference type="SAM" id="Coils"/>
    </source>
</evidence>
<reference evidence="3 4" key="1">
    <citation type="journal article" date="2008" name="Nature">
        <title>The Phaeodactylum genome reveals the evolutionary history of diatom genomes.</title>
        <authorList>
            <person name="Bowler C."/>
            <person name="Allen A.E."/>
            <person name="Badger J.H."/>
            <person name="Grimwood J."/>
            <person name="Jabbari K."/>
            <person name="Kuo A."/>
            <person name="Maheswari U."/>
            <person name="Martens C."/>
            <person name="Maumus F."/>
            <person name="Otillar R.P."/>
            <person name="Rayko E."/>
            <person name="Salamov A."/>
            <person name="Vandepoele K."/>
            <person name="Beszteri B."/>
            <person name="Gruber A."/>
            <person name="Heijde M."/>
            <person name="Katinka M."/>
            <person name="Mock T."/>
            <person name="Valentin K."/>
            <person name="Verret F."/>
            <person name="Berges J.A."/>
            <person name="Brownlee C."/>
            <person name="Cadoret J.P."/>
            <person name="Chiovitti A."/>
            <person name="Choi C.J."/>
            <person name="Coesel S."/>
            <person name="De Martino A."/>
            <person name="Detter J.C."/>
            <person name="Durkin C."/>
            <person name="Falciatore A."/>
            <person name="Fournet J."/>
            <person name="Haruta M."/>
            <person name="Huysman M.J."/>
            <person name="Jenkins B.D."/>
            <person name="Jiroutova K."/>
            <person name="Jorgensen R.E."/>
            <person name="Joubert Y."/>
            <person name="Kaplan A."/>
            <person name="Kroger N."/>
            <person name="Kroth P.G."/>
            <person name="La Roche J."/>
            <person name="Lindquist E."/>
            <person name="Lommer M."/>
            <person name="Martin-Jezequel V."/>
            <person name="Lopez P.J."/>
            <person name="Lucas S."/>
            <person name="Mangogna M."/>
            <person name="McGinnis K."/>
            <person name="Medlin L.K."/>
            <person name="Montsant A."/>
            <person name="Oudot-Le Secq M.P."/>
            <person name="Napoli C."/>
            <person name="Obornik M."/>
            <person name="Parker M.S."/>
            <person name="Petit J.L."/>
            <person name="Porcel B.M."/>
            <person name="Poulsen N."/>
            <person name="Robison M."/>
            <person name="Rychlewski L."/>
            <person name="Rynearson T.A."/>
            <person name="Schmutz J."/>
            <person name="Shapiro H."/>
            <person name="Siaut M."/>
            <person name="Stanley M."/>
            <person name="Sussman M.R."/>
            <person name="Taylor A.R."/>
            <person name="Vardi A."/>
            <person name="von Dassow P."/>
            <person name="Vyverman W."/>
            <person name="Willis A."/>
            <person name="Wyrwicz L.S."/>
            <person name="Rokhsar D.S."/>
            <person name="Weissenbach J."/>
            <person name="Armbrust E.V."/>
            <person name="Green B.R."/>
            <person name="Van de Peer Y."/>
            <person name="Grigoriev I.V."/>
        </authorList>
    </citation>
    <scope>NUCLEOTIDE SEQUENCE [LARGE SCALE GENOMIC DNA]</scope>
    <source>
        <strain evidence="3 4">CCAP 1055/1</strain>
    </source>
</reference>
<organism evidence="3 4">
    <name type="scientific">Phaeodactylum tricornutum (strain CCAP 1055/1)</name>
    <dbReference type="NCBI Taxonomy" id="556484"/>
    <lineage>
        <taxon>Eukaryota</taxon>
        <taxon>Sar</taxon>
        <taxon>Stramenopiles</taxon>
        <taxon>Ochrophyta</taxon>
        <taxon>Bacillariophyta</taxon>
        <taxon>Bacillariophyceae</taxon>
        <taxon>Bacillariophycidae</taxon>
        <taxon>Naviculales</taxon>
        <taxon>Phaeodactylaceae</taxon>
        <taxon>Phaeodactylum</taxon>
    </lineage>
</organism>
<dbReference type="RefSeq" id="XP_002181971.1">
    <property type="nucleotide sequence ID" value="XM_002181935.1"/>
</dbReference>
<feature type="compositionally biased region" description="Polar residues" evidence="2">
    <location>
        <begin position="221"/>
        <end position="235"/>
    </location>
</feature>
<dbReference type="GeneID" id="7202924"/>
<dbReference type="Proteomes" id="UP000000759">
    <property type="component" value="Chromosome 14"/>
</dbReference>
<name>B7G4T5_PHATC</name>
<dbReference type="eggNOG" id="ENOG502SN5S">
    <property type="taxonomic scope" value="Eukaryota"/>
</dbReference>
<feature type="compositionally biased region" description="Low complexity" evidence="2">
    <location>
        <begin position="66"/>
        <end position="95"/>
    </location>
</feature>
<dbReference type="EMBL" id="CM000616">
    <property type="protein sequence ID" value="EEC46511.1"/>
    <property type="molecule type" value="Genomic_DNA"/>
</dbReference>
<sequence>MSSPPQMINPYRKSQPTKVSTVIATSATARTDPSRVPASKSHPLRIPNQSLADVSASSTQAPARPSASLPPASSSSSSSSLPKSSTLVTSSKSTAPIPTSLRSKLKKEIENLRRAKLLQAQRIEAEKQRQRLEKQRRKEAARTRKNAAAVAAAAVAPAEAVHVASGNEPRINLPKTPVAAATVARAVTAHAPLSDPLSVPTSATAPPTRLTTEGNEPPTRHATQPATGPSTNVAQVTVTPSPTVRVTDSANHPSPSTLRVSTNPASTPMATAAQAPVSVEKYSTPAQTGTSHSNPSILPQAWRPSFPPGFPVAAVHGTVGPEWPSPWYPWQGPVPQHHHQQQFQTPYGGVWNIPTQTSPVLASAGPATLPNNYPYGYSLPPFAVPFWNGNFAPFSSPDPNSNNDTFAVQSPPPLAPYSSSNPLLPNTKSTKLSHSVRGTAALAKNNDTLCDALTVPSPFAGSYELLPTPIVVIKKPNESFGVTLQKESQSALVEPAWLVKHGLLPPDAVEASQGEKAVEPEATVSFVERKNLTKATDKAVPTENSMPPTIGEPVAALPESKETPRRRKPRRRRITFATMVIQDPTIQNQGNAMNSQSLQSGDIVIEIDKQPIAGKTFPEACSFFRDCQTTDADGIIRCPVRVARRKHLPLKPLPIDQVTSIKLAAESSPPQSIGPITESDLFVFDACLLNATMDAERVLGMVPSDAVLQSYVDAALALKGKSLGTLQSAWRGVAATVEQRMAQRAAQHWTEQWQAEPIEFRSTPRRILSDAQRSTLRMASRPAKGCRCGSMEHDYVHDSKCQLYSNLRLVDSSGSNALDPKTRDRLLAAKLPKDLNAVETAFKDRFVRIQNEKQAEKIEAAFVSKMEELQLAQGKAILAPSLTTMVLSAAVELQSEIVSNSPFRPESLVIVDEPSVDLKTSTNVTTGGNGEDSDEDDDVPLSALGKRPAAEMKSNTAKKNKPEIMISRGYLAKLLLLISDKWGHLYREPSDVEYAWRWEVYHGQTSDCASQWKPHAKNPRQEGSRSLENIRFVIDDSVLAIVESRSASMKEYSEAFKVLSYISSTSRTGVCEELAALLRMGVLHVDKTGIPVLAKKWYERVDLLLLEDMHFSWGTQADMSGRFAISETLRRRLEKRWTRTAQGWALNNYVDDIVFDFVEFDEWRATFEDKQQSTTEAIEGIGKFGI</sequence>
<feature type="compositionally biased region" description="Polar residues" evidence="2">
    <location>
        <begin position="199"/>
        <end position="214"/>
    </location>
</feature>
<reference evidence="4" key="2">
    <citation type="submission" date="2008-08" db="EMBL/GenBank/DDBJ databases">
        <authorList>
            <consortium name="Diatom Consortium"/>
            <person name="Grigoriev I."/>
            <person name="Grimwood J."/>
            <person name="Kuo A."/>
            <person name="Otillar R.P."/>
            <person name="Salamov A."/>
            <person name="Detter J.C."/>
            <person name="Lindquist E."/>
            <person name="Shapiro H."/>
            <person name="Lucas S."/>
            <person name="Glavina del Rio T."/>
            <person name="Pitluck S."/>
            <person name="Rokhsar D."/>
            <person name="Bowler C."/>
        </authorList>
    </citation>
    <scope>GENOME REANNOTATION</scope>
    <source>
        <strain evidence="4">CCAP 1055/1</strain>
    </source>
</reference>
<feature type="region of interest" description="Disordered" evidence="2">
    <location>
        <begin position="193"/>
        <end position="267"/>
    </location>
</feature>
<protein>
    <submittedName>
        <fullName evidence="3">Potential chitinase</fullName>
    </submittedName>
</protein>
<feature type="coiled-coil region" evidence="1">
    <location>
        <begin position="102"/>
        <end position="142"/>
    </location>
</feature>
<keyword evidence="4" id="KW-1185">Reference proteome</keyword>
<dbReference type="InParanoid" id="B7G4T5"/>
<dbReference type="SUPFAM" id="SSF50156">
    <property type="entry name" value="PDZ domain-like"/>
    <property type="match status" value="1"/>
</dbReference>
<keyword evidence="1" id="KW-0175">Coiled coil</keyword>
<evidence type="ECO:0000313" key="3">
    <source>
        <dbReference type="EMBL" id="EEC46511.1"/>
    </source>
</evidence>
<feature type="region of interest" description="Disordered" evidence="2">
    <location>
        <begin position="537"/>
        <end position="571"/>
    </location>
</feature>
<dbReference type="InterPro" id="IPR036034">
    <property type="entry name" value="PDZ_sf"/>
</dbReference>
<dbReference type="KEGG" id="pti:PHATRDRAFT_47761"/>
<feature type="region of interest" description="Disordered" evidence="2">
    <location>
        <begin position="919"/>
        <end position="956"/>
    </location>
</feature>
<dbReference type="OrthoDB" id="47704at2759"/>
<feature type="compositionally biased region" description="Polar residues" evidence="2">
    <location>
        <begin position="47"/>
        <end position="61"/>
    </location>
</feature>
<proteinExistence type="predicted"/>
<evidence type="ECO:0000256" key="2">
    <source>
        <dbReference type="SAM" id="MobiDB-lite"/>
    </source>
</evidence>